<dbReference type="Proteomes" id="UP000827092">
    <property type="component" value="Unassembled WGS sequence"/>
</dbReference>
<evidence type="ECO:0000259" key="9">
    <source>
        <dbReference type="PROSITE" id="PS50261"/>
    </source>
</evidence>
<feature type="transmembrane region" description="Helical" evidence="7">
    <location>
        <begin position="730"/>
        <end position="749"/>
    </location>
</feature>
<dbReference type="GO" id="GO:0005886">
    <property type="term" value="C:plasma membrane"/>
    <property type="evidence" value="ECO:0007669"/>
    <property type="project" value="TreeGrafter"/>
</dbReference>
<evidence type="ECO:0000313" key="10">
    <source>
        <dbReference type="EMBL" id="KAG8188890.1"/>
    </source>
</evidence>
<accession>A0AAV6UX21</accession>
<dbReference type="PROSITE" id="PS50261">
    <property type="entry name" value="G_PROTEIN_RECEP_F2_4"/>
    <property type="match status" value="1"/>
</dbReference>
<dbReference type="InterPro" id="IPR046338">
    <property type="entry name" value="GAIN_dom_sf"/>
</dbReference>
<evidence type="ECO:0000256" key="5">
    <source>
        <dbReference type="ARBA" id="ARBA00023157"/>
    </source>
</evidence>
<feature type="transmembrane region" description="Helical" evidence="7">
    <location>
        <begin position="867"/>
        <end position="891"/>
    </location>
</feature>
<name>A0AAV6UX21_9ARAC</name>
<feature type="transmembrane region" description="Helical" evidence="7">
    <location>
        <begin position="911"/>
        <end position="931"/>
    </location>
</feature>
<dbReference type="GO" id="GO:0004930">
    <property type="term" value="F:G protein-coupled receptor activity"/>
    <property type="evidence" value="ECO:0007669"/>
    <property type="project" value="InterPro"/>
</dbReference>
<feature type="compositionally biased region" description="Low complexity" evidence="6">
    <location>
        <begin position="10"/>
        <end position="111"/>
    </location>
</feature>
<feature type="compositionally biased region" description="Polar residues" evidence="6">
    <location>
        <begin position="116"/>
        <end position="137"/>
    </location>
</feature>
<dbReference type="InterPro" id="IPR017981">
    <property type="entry name" value="GPCR_2-like_7TM"/>
</dbReference>
<dbReference type="Gene3D" id="2.60.220.50">
    <property type="match status" value="1"/>
</dbReference>
<dbReference type="SUPFAM" id="SSF49899">
    <property type="entry name" value="Concanavalin A-like lectins/glucanases"/>
    <property type="match status" value="1"/>
</dbReference>
<dbReference type="SUPFAM" id="SSF81321">
    <property type="entry name" value="Family A G protein-coupled receptor-like"/>
    <property type="match status" value="1"/>
</dbReference>
<dbReference type="SMART" id="SM00303">
    <property type="entry name" value="GPS"/>
    <property type="match status" value="1"/>
</dbReference>
<feature type="region of interest" description="Disordered" evidence="6">
    <location>
        <begin position="1"/>
        <end position="160"/>
    </location>
</feature>
<keyword evidence="2 7" id="KW-0812">Transmembrane</keyword>
<keyword evidence="5" id="KW-1015">Disulfide bond</keyword>
<dbReference type="GO" id="GO:0007166">
    <property type="term" value="P:cell surface receptor signaling pathway"/>
    <property type="evidence" value="ECO:0007669"/>
    <property type="project" value="InterPro"/>
</dbReference>
<dbReference type="EMBL" id="JAFNEN010000227">
    <property type="protein sequence ID" value="KAG8188890.1"/>
    <property type="molecule type" value="Genomic_DNA"/>
</dbReference>
<evidence type="ECO:0000256" key="2">
    <source>
        <dbReference type="ARBA" id="ARBA00022692"/>
    </source>
</evidence>
<dbReference type="Gene3D" id="1.20.1070.10">
    <property type="entry name" value="Rhodopsin 7-helix transmembrane proteins"/>
    <property type="match status" value="1"/>
</dbReference>
<dbReference type="InterPro" id="IPR000203">
    <property type="entry name" value="GPS"/>
</dbReference>
<dbReference type="InterPro" id="IPR013320">
    <property type="entry name" value="ConA-like_dom_sf"/>
</dbReference>
<keyword evidence="11" id="KW-1185">Reference proteome</keyword>
<comment type="caution">
    <text evidence="10">The sequence shown here is derived from an EMBL/GenBank/DDBJ whole genome shotgun (WGS) entry which is preliminary data.</text>
</comment>
<feature type="domain" description="G-protein coupled receptors family 2 profile 2" evidence="9">
    <location>
        <begin position="725"/>
        <end position="887"/>
    </location>
</feature>
<comment type="subcellular location">
    <subcellularLocation>
        <location evidence="1">Membrane</location>
        <topology evidence="1">Multi-pass membrane protein</topology>
    </subcellularLocation>
</comment>
<evidence type="ECO:0000256" key="6">
    <source>
        <dbReference type="SAM" id="MobiDB-lite"/>
    </source>
</evidence>
<keyword evidence="3 7" id="KW-1133">Transmembrane helix</keyword>
<evidence type="ECO:0000256" key="7">
    <source>
        <dbReference type="SAM" id="Phobius"/>
    </source>
</evidence>
<evidence type="ECO:0000256" key="3">
    <source>
        <dbReference type="ARBA" id="ARBA00022989"/>
    </source>
</evidence>
<organism evidence="10 11">
    <name type="scientific">Oedothorax gibbosus</name>
    <dbReference type="NCBI Taxonomy" id="931172"/>
    <lineage>
        <taxon>Eukaryota</taxon>
        <taxon>Metazoa</taxon>
        <taxon>Ecdysozoa</taxon>
        <taxon>Arthropoda</taxon>
        <taxon>Chelicerata</taxon>
        <taxon>Arachnida</taxon>
        <taxon>Araneae</taxon>
        <taxon>Araneomorphae</taxon>
        <taxon>Entelegynae</taxon>
        <taxon>Araneoidea</taxon>
        <taxon>Linyphiidae</taxon>
        <taxon>Erigoninae</taxon>
        <taxon>Oedothorax</taxon>
    </lineage>
</organism>
<dbReference type="Pfam" id="PF01825">
    <property type="entry name" value="GPS"/>
    <property type="match status" value="1"/>
</dbReference>
<sequence>MMTPEPPKVVPTTEMTTTTAAPTTTTEATTTQQPTTTEEPTTTEPTTTPVPTTTTTEPTTTTIKTTTTTVKTTTTTLATTTTKKATTTTRKPTTTTRRTTTTKKPTTTIPPTTTPDPSDSRYSATTSLHLPDLSSTGLPVRPDGPVPPSSDSPPGFGEAADFAENLHPPEKACLKVPDLGSNQNKEEERCWKNPAHCKRGFSASVFAKLIFNRGDEGDRYLFSTGGSAEGVPGVAVWRRGISLHGLVSTGEGVWTTHVTGLLLNDTWGNVAITWSHEDGLELYVNGRREARVRYPEPVPPPPRPPLKPLLLTVGCRRRGGGKFADFTKGKLDEFAAWMHRVPPHNASFFLGGMEPDKICNPPKHPMKCSKDIKTLLDQLDTMDLSQTDTAMSTIMHIAEVATAASAAIGDEEDGVDEEERRRRRKEHLRTLVAVVKKLVDKTSGPLNPGLEADDMAALLRMQEMVSGVLSGDKQDLWKELAAEGEDVSSLVSSVRGWSVSKLHESRKGDKNVDLMQVSDTVVSRSLKSPPGDLKRVPYLYFPDYGSKNEWRGPWGVPGDQLRVPTAAFPGGEESISIQSMYYKSYHKLAPTRNSFTGANSSGVFVDSRVLSFDVRPSYDAGVLASDPVIVRLEHQIEKENLLRGTTSAEEVEGPKIASRECVRWSDTLEIPESKLVGGWVSEGCVRLNSTPTYTTCSCDGLGQFALLALPPVPKAYVEPEDEPWVFVARGFGYTISVLLLVAYISAIALRPTLHDQFHMIRLNLSVAAVGTMLAFFTVDFKRHDPESCRVLSGMIHYLYLCVGCWVAILTHALFKGFIKGVVDGRTVVYMLLGWGLPLMWVGVIVASTPSYGYENRCMVGPSRALRCSLACPLFLISIGALAWSVIICCNLTTPQIKRKEVVDELNACTKMLCLCSLCLCVVWVPGLVAWLEMDTLNLRGWRNLFQVANAWLGAYIVLFLGLGSNHFRYAVLEKYVKYLNKIFRSNEIRPSYMDYTNGYRFEYRNYYH</sequence>
<dbReference type="PANTHER" id="PTHR12011">
    <property type="entry name" value="ADHESION G-PROTEIN COUPLED RECEPTOR"/>
    <property type="match status" value="1"/>
</dbReference>
<evidence type="ECO:0000259" key="8">
    <source>
        <dbReference type="PROSITE" id="PS50221"/>
    </source>
</evidence>
<feature type="transmembrane region" description="Helical" evidence="7">
    <location>
        <begin position="826"/>
        <end position="847"/>
    </location>
</feature>
<proteinExistence type="predicted"/>
<gene>
    <name evidence="10" type="ORF">JTE90_014948</name>
</gene>
<feature type="compositionally biased region" description="Pro residues" evidence="6">
    <location>
        <begin position="142"/>
        <end position="151"/>
    </location>
</feature>
<dbReference type="PANTHER" id="PTHR12011:SF347">
    <property type="entry name" value="FI21270P1-RELATED"/>
    <property type="match status" value="1"/>
</dbReference>
<dbReference type="InterPro" id="IPR000832">
    <property type="entry name" value="GPCR_2_secretin-like"/>
</dbReference>
<dbReference type="Pfam" id="PF00002">
    <property type="entry name" value="7tm_2"/>
    <property type="match status" value="1"/>
</dbReference>
<feature type="transmembrane region" description="Helical" evidence="7">
    <location>
        <begin position="790"/>
        <end position="814"/>
    </location>
</feature>
<dbReference type="Gene3D" id="2.60.120.200">
    <property type="match status" value="1"/>
</dbReference>
<evidence type="ECO:0000313" key="11">
    <source>
        <dbReference type="Proteomes" id="UP000827092"/>
    </source>
</evidence>
<feature type="transmembrane region" description="Helical" evidence="7">
    <location>
        <begin position="951"/>
        <end position="971"/>
    </location>
</feature>
<keyword evidence="4 7" id="KW-0472">Membrane</keyword>
<dbReference type="PROSITE" id="PS50221">
    <property type="entry name" value="GAIN_B"/>
    <property type="match status" value="1"/>
</dbReference>
<reference evidence="10 11" key="1">
    <citation type="journal article" date="2022" name="Nat. Ecol. Evol.">
        <title>A masculinizing supergene underlies an exaggerated male reproductive morph in a spider.</title>
        <authorList>
            <person name="Hendrickx F."/>
            <person name="De Corte Z."/>
            <person name="Sonet G."/>
            <person name="Van Belleghem S.M."/>
            <person name="Kostlbacher S."/>
            <person name="Vangestel C."/>
        </authorList>
    </citation>
    <scope>NUCLEOTIDE SEQUENCE [LARGE SCALE GENOMIC DNA]</scope>
    <source>
        <strain evidence="10">W744_W776</strain>
    </source>
</reference>
<evidence type="ECO:0000256" key="4">
    <source>
        <dbReference type="ARBA" id="ARBA00023136"/>
    </source>
</evidence>
<dbReference type="AlphaFoldDB" id="A0AAV6UX21"/>
<feature type="transmembrane region" description="Helical" evidence="7">
    <location>
        <begin position="761"/>
        <end position="778"/>
    </location>
</feature>
<dbReference type="InterPro" id="IPR057244">
    <property type="entry name" value="GAIN_B"/>
</dbReference>
<protein>
    <submittedName>
        <fullName evidence="10">Uncharacterized protein</fullName>
    </submittedName>
</protein>
<feature type="domain" description="GAIN-B" evidence="8">
    <location>
        <begin position="513"/>
        <end position="714"/>
    </location>
</feature>
<evidence type="ECO:0000256" key="1">
    <source>
        <dbReference type="ARBA" id="ARBA00004141"/>
    </source>
</evidence>